<name>A0ABR7D887_9CLOT</name>
<organism evidence="1 2">
    <name type="scientific">Clostridium hominis</name>
    <dbReference type="NCBI Taxonomy" id="2763036"/>
    <lineage>
        <taxon>Bacteria</taxon>
        <taxon>Bacillati</taxon>
        <taxon>Bacillota</taxon>
        <taxon>Clostridia</taxon>
        <taxon>Eubacteriales</taxon>
        <taxon>Clostridiaceae</taxon>
        <taxon>Clostridium</taxon>
    </lineage>
</organism>
<proteinExistence type="predicted"/>
<protein>
    <submittedName>
        <fullName evidence="1">Uncharacterized protein</fullName>
    </submittedName>
</protein>
<dbReference type="EMBL" id="JACOOO010000001">
    <property type="protein sequence ID" value="MBC5627579.1"/>
    <property type="molecule type" value="Genomic_DNA"/>
</dbReference>
<gene>
    <name evidence="1" type="ORF">H8S20_01585</name>
</gene>
<dbReference type="Proteomes" id="UP000596929">
    <property type="component" value="Unassembled WGS sequence"/>
</dbReference>
<comment type="caution">
    <text evidence="1">The sequence shown here is derived from an EMBL/GenBank/DDBJ whole genome shotgun (WGS) entry which is preliminary data.</text>
</comment>
<dbReference type="RefSeq" id="WP_186859127.1">
    <property type="nucleotide sequence ID" value="NZ_JACOOO010000001.1"/>
</dbReference>
<sequence length="81" mass="9395">MEFKKYRGMKVKVSTIDSKGNIASIKYGKIVMTTLNLIVVQFEHYKETFSREIIIADRGIKIEIRDGGSWIELRKHMAIYG</sequence>
<reference evidence="1 2" key="1">
    <citation type="submission" date="2020-08" db="EMBL/GenBank/DDBJ databases">
        <title>Genome public.</title>
        <authorList>
            <person name="Liu C."/>
            <person name="Sun Q."/>
        </authorList>
    </citation>
    <scope>NUCLEOTIDE SEQUENCE [LARGE SCALE GENOMIC DNA]</scope>
    <source>
        <strain evidence="1 2">NSJ-6</strain>
    </source>
</reference>
<evidence type="ECO:0000313" key="2">
    <source>
        <dbReference type="Proteomes" id="UP000596929"/>
    </source>
</evidence>
<accession>A0ABR7D887</accession>
<keyword evidence="2" id="KW-1185">Reference proteome</keyword>
<evidence type="ECO:0000313" key="1">
    <source>
        <dbReference type="EMBL" id="MBC5627579.1"/>
    </source>
</evidence>